<dbReference type="InterPro" id="IPR003560">
    <property type="entry name" value="DHB_DH"/>
</dbReference>
<protein>
    <submittedName>
        <fullName evidence="1">SDR family NAD(P)-dependent oxidoreductase</fullName>
    </submittedName>
</protein>
<accession>A0AAU7TKD2</accession>
<dbReference type="RefSeq" id="WP_350279933.1">
    <property type="nucleotide sequence ID" value="NZ_CP158165.1"/>
</dbReference>
<gene>
    <name evidence="1" type="ORF">ABN611_12080</name>
</gene>
<dbReference type="Gene3D" id="3.40.50.720">
    <property type="entry name" value="NAD(P)-binding Rossmann-like Domain"/>
    <property type="match status" value="1"/>
</dbReference>
<dbReference type="PRINTS" id="PR01397">
    <property type="entry name" value="DHBDHDRGNASE"/>
</dbReference>
<dbReference type="GO" id="GO:0019290">
    <property type="term" value="P:siderophore biosynthetic process"/>
    <property type="evidence" value="ECO:0007669"/>
    <property type="project" value="InterPro"/>
</dbReference>
<dbReference type="EMBL" id="CP158165">
    <property type="protein sequence ID" value="XBV27142.1"/>
    <property type="molecule type" value="Genomic_DNA"/>
</dbReference>
<proteinExistence type="predicted"/>
<dbReference type="GO" id="GO:0008667">
    <property type="term" value="F:2,3-dihydro-2,3-dihydroxybenzoate dehydrogenase activity"/>
    <property type="evidence" value="ECO:0007669"/>
    <property type="project" value="InterPro"/>
</dbReference>
<organism evidence="1">
    <name type="scientific">Kribbella sp. HUAS MG21</name>
    <dbReference type="NCBI Taxonomy" id="3160966"/>
    <lineage>
        <taxon>Bacteria</taxon>
        <taxon>Bacillati</taxon>
        <taxon>Actinomycetota</taxon>
        <taxon>Actinomycetes</taxon>
        <taxon>Propionibacteriales</taxon>
        <taxon>Kribbellaceae</taxon>
        <taxon>Kribbella</taxon>
    </lineage>
</organism>
<dbReference type="InterPro" id="IPR002347">
    <property type="entry name" value="SDR_fam"/>
</dbReference>
<dbReference type="SUPFAM" id="SSF51735">
    <property type="entry name" value="NAD(P)-binding Rossmann-fold domains"/>
    <property type="match status" value="1"/>
</dbReference>
<dbReference type="InterPro" id="IPR036291">
    <property type="entry name" value="NAD(P)-bd_dom_sf"/>
</dbReference>
<sequence>MAGVIVVGAGPGIGAAVARRFVREGMSAGLIARSEATVKAVAAELGNADVLPVTADVTDEPGLRAALDQVVEAYGVPEVVVYNAALIQPDRIGDLTAQQHLDALAVNVVGAITTAAHLAPAMAERGRGTFLITGGMPASKPEYASLSLGKAGVRTVVSLIDQQYGAAGLHAASITVSGGVAPGTGWDPDEIAGHYWRLHTQIPADWMHEVVI</sequence>
<name>A0AAU7TKD2_9ACTN</name>
<dbReference type="PANTHER" id="PTHR43431">
    <property type="entry name" value="OXIDOREDUCTASE, SHORT CHAIN DEHYDROGENASE/REDUCTASE FAMILY (AFU_ORTHOLOGUE AFUA_5G14000)"/>
    <property type="match status" value="1"/>
</dbReference>
<dbReference type="AlphaFoldDB" id="A0AAU7TKD2"/>
<reference evidence="1" key="1">
    <citation type="submission" date="2024-06" db="EMBL/GenBank/DDBJ databases">
        <title>Kribbella sp. strain HUAS MG21 genome sequences.</title>
        <authorList>
            <person name="Mo P."/>
        </authorList>
    </citation>
    <scope>NUCLEOTIDE SEQUENCE</scope>
    <source>
        <strain evidence="1">HUAS MG21</strain>
    </source>
</reference>
<dbReference type="PANTHER" id="PTHR43431:SF1">
    <property type="entry name" value="OS08G0476300 PROTEIN"/>
    <property type="match status" value="1"/>
</dbReference>
<evidence type="ECO:0000313" key="1">
    <source>
        <dbReference type="EMBL" id="XBV27142.1"/>
    </source>
</evidence>
<dbReference type="Pfam" id="PF00106">
    <property type="entry name" value="adh_short"/>
    <property type="match status" value="1"/>
</dbReference>